<protein>
    <recommendedName>
        <fullName evidence="5">Tetratricopeptide repeat protein</fullName>
    </recommendedName>
</protein>
<feature type="region of interest" description="Disordered" evidence="2">
    <location>
        <begin position="1"/>
        <end position="20"/>
    </location>
</feature>
<feature type="compositionally biased region" description="Low complexity" evidence="2">
    <location>
        <begin position="991"/>
        <end position="1011"/>
    </location>
</feature>
<evidence type="ECO:0000313" key="3">
    <source>
        <dbReference type="EMBL" id="GHB50298.1"/>
    </source>
</evidence>
<dbReference type="Pfam" id="PF13432">
    <property type="entry name" value="TPR_16"/>
    <property type="match status" value="3"/>
</dbReference>
<proteinExistence type="predicted"/>
<dbReference type="SUPFAM" id="SSF48452">
    <property type="entry name" value="TPR-like"/>
    <property type="match status" value="2"/>
</dbReference>
<dbReference type="SMART" id="SM00028">
    <property type="entry name" value="TPR"/>
    <property type="match status" value="7"/>
</dbReference>
<dbReference type="Pfam" id="PF07721">
    <property type="entry name" value="TPR_4"/>
    <property type="match status" value="2"/>
</dbReference>
<sequence length="1410" mass="150675">MTVPRSPGGEERAEGLLGGDSAGPRIVQNVYAFDGFAYGAINADVHTHGDGRPVYVLAGHEPPDGDPDPAWIEQPSRLLNAGNAVVPFTGREAEVSELIRWRGPGAGGHGPVGAHGTGHSGRALAVRWLHGPGGRGKTRLADHFAARSVRQGWKTIVVRHGGTVLPESAGSHDARAGHLRGLLVLVDYADRWPLRDLAWLFANSMFDGGPRGGDHGERVPVRVLLLARTPHAWPAVKSMIGGRADASERELAPLAVEPGDRERMFTTARTEFAELYGRPDAASAPSAVSLADPAFGLTLTVQMAALVAVDAHVNGRSAPRDPAGMSAYLLEREHENWRRLYENGAAGLDFRTSPDDMASVAFVATLTGASTWQAAAAALERAGVAEVPGTVRSLLRDHARVYPPLDPRTVLEPLYPDRLAEDFLALTVPGHTVTGYHADAWAAGVPKALLTGPGAAAVAPRAVTLLASAADRWPHLAEQVLHPLLRDHPDVALDAGSAALVAVSAIDGTDREVLQAIERAAHRRLGGMQHVDLDTGLAAVAVRLAALVEPGSSDAARAALYRHLVLRLGHAGRWAEALTYARRTVDLHSHPAAPARDRAGALSALAVALAHAGKHAEAVERSREAVDLYETLVRTDPDAHALLLAEALGNHANRLANAGQRREAMECSLRSVELIGSALPASLPFPRVQSLATSMTFANHATLLYEEGRHEEARDYYRRATEQFRSLGDGDHAVTRPVEARLALNQSLLDAAAGDLVEAVARSAVAVEHMTELAEINPGSHLPGLANALATHAGHLWRFGLREEALVRSRQAVRAWDKLADQNPGAHQTDLVRALRNHAGFLAQADRREDALDYSRWALGLAEELSGETAEEAAADEPGGTSDVTSDVTSGVASGRGADASGPGAHLPELARTQWLYAFVRSCLDTDLGDGLVAAARAVRSFRDLAERNPEAYTADLLGGYTLLADLLERVGRGEEAADVRLTAARRRAEAATAGRDGTNGPNGPAGTNGPDAKDNLERAYRAEAEAGHIPAMIHLGRLLEQADRMEEAEPWLRRAAETGQPTAIVLLAGALLTRGRADEAEPWLERSARTGDVTAMSLLGERLTSTGRGSQAEPWLRKAAQAGDTNALYGLGVLLETTGRADEAEPWLRRAVRAGHPRAAGTLGILLYDSGRAREAEPFLRQAADAGSASAMSNLGTLLYTAGRTREAEDAYRRAVDAGFDRAQYDLGVLMENTGRAAEAEQWYRRAAESGHRLAVAALAIRLCEAGKLREAEPWLRRASDAGDRGSMVNLGLLLERTGRVPEAEQWLRRAAEAGEAGAMGPLGSLLCELGRWREAEPWLRRAGDAGDVTSMVNMGYLLFHVGRKEEAEQWYGRAAAAGDATAAKLLGGRLFRRTREKPRRRWGFRAPG</sequence>
<feature type="region of interest" description="Disordered" evidence="2">
    <location>
        <begin position="989"/>
        <end position="1014"/>
    </location>
</feature>
<dbReference type="InterPro" id="IPR011990">
    <property type="entry name" value="TPR-like_helical_dom_sf"/>
</dbReference>
<dbReference type="Pfam" id="PF13374">
    <property type="entry name" value="TPR_10"/>
    <property type="match status" value="1"/>
</dbReference>
<feature type="compositionally biased region" description="Polar residues" evidence="2">
    <location>
        <begin position="882"/>
        <end position="892"/>
    </location>
</feature>
<dbReference type="SMART" id="SM00671">
    <property type="entry name" value="SEL1"/>
    <property type="match status" value="7"/>
</dbReference>
<feature type="repeat" description="TPR" evidence="1">
    <location>
        <begin position="1190"/>
        <end position="1223"/>
    </location>
</feature>
<dbReference type="PANTHER" id="PTHR11102:SF160">
    <property type="entry name" value="ERAD-ASSOCIATED E3 UBIQUITIN-PROTEIN LIGASE COMPONENT HRD3"/>
    <property type="match status" value="1"/>
</dbReference>
<keyword evidence="4" id="KW-1185">Reference proteome</keyword>
<evidence type="ECO:0000256" key="2">
    <source>
        <dbReference type="SAM" id="MobiDB-lite"/>
    </source>
</evidence>
<comment type="caution">
    <text evidence="3">The sequence shown here is derived from an EMBL/GenBank/DDBJ whole genome shotgun (WGS) entry which is preliminary data.</text>
</comment>
<evidence type="ECO:0000256" key="1">
    <source>
        <dbReference type="PROSITE-ProRule" id="PRU00339"/>
    </source>
</evidence>
<dbReference type="InterPro" id="IPR006597">
    <property type="entry name" value="Sel1-like"/>
</dbReference>
<keyword evidence="1" id="KW-0802">TPR repeat</keyword>
<dbReference type="PROSITE" id="PS50005">
    <property type="entry name" value="TPR"/>
    <property type="match status" value="1"/>
</dbReference>
<evidence type="ECO:0008006" key="5">
    <source>
        <dbReference type="Google" id="ProtNLM"/>
    </source>
</evidence>
<dbReference type="Proteomes" id="UP000642673">
    <property type="component" value="Unassembled WGS sequence"/>
</dbReference>
<evidence type="ECO:0000313" key="4">
    <source>
        <dbReference type="Proteomes" id="UP000642673"/>
    </source>
</evidence>
<name>A0ABQ3EU60_9ACTN</name>
<dbReference type="PANTHER" id="PTHR11102">
    <property type="entry name" value="SEL-1-LIKE PROTEIN"/>
    <property type="match status" value="1"/>
</dbReference>
<organism evidence="3 4">
    <name type="scientific">Streptomyces cirratus</name>
    <dbReference type="NCBI Taxonomy" id="68187"/>
    <lineage>
        <taxon>Bacteria</taxon>
        <taxon>Bacillati</taxon>
        <taxon>Actinomycetota</taxon>
        <taxon>Actinomycetes</taxon>
        <taxon>Kitasatosporales</taxon>
        <taxon>Streptomycetaceae</taxon>
        <taxon>Streptomyces</taxon>
    </lineage>
</organism>
<dbReference type="InterPro" id="IPR050767">
    <property type="entry name" value="Sel1_AlgK"/>
</dbReference>
<dbReference type="InterPro" id="IPR011717">
    <property type="entry name" value="TPR-4"/>
</dbReference>
<gene>
    <name evidence="3" type="ORF">GCM10010347_19760</name>
</gene>
<accession>A0ABQ3EU60</accession>
<dbReference type="Gene3D" id="1.25.40.10">
    <property type="entry name" value="Tetratricopeptide repeat domain"/>
    <property type="match status" value="6"/>
</dbReference>
<dbReference type="RefSeq" id="WP_190183677.1">
    <property type="nucleotide sequence ID" value="NZ_BMVP01000003.1"/>
</dbReference>
<reference evidence="4" key="1">
    <citation type="journal article" date="2019" name="Int. J. Syst. Evol. Microbiol.">
        <title>The Global Catalogue of Microorganisms (GCM) 10K type strain sequencing project: providing services to taxonomists for standard genome sequencing and annotation.</title>
        <authorList>
            <consortium name="The Broad Institute Genomics Platform"/>
            <consortium name="The Broad Institute Genome Sequencing Center for Infectious Disease"/>
            <person name="Wu L."/>
            <person name="Ma J."/>
        </authorList>
    </citation>
    <scope>NUCLEOTIDE SEQUENCE [LARGE SCALE GENOMIC DNA]</scope>
    <source>
        <strain evidence="4">JCM 4738</strain>
    </source>
</reference>
<dbReference type="EMBL" id="BMVP01000003">
    <property type="protein sequence ID" value="GHB50298.1"/>
    <property type="molecule type" value="Genomic_DNA"/>
</dbReference>
<feature type="region of interest" description="Disordered" evidence="2">
    <location>
        <begin position="868"/>
        <end position="905"/>
    </location>
</feature>
<dbReference type="InterPro" id="IPR019734">
    <property type="entry name" value="TPR_rpt"/>
</dbReference>
<dbReference type="SUPFAM" id="SSF81901">
    <property type="entry name" value="HCP-like"/>
    <property type="match status" value="1"/>
</dbReference>